<reference evidence="2" key="1">
    <citation type="journal article" date="2019" name="Int. J. Syst. Evol. Microbiol.">
        <title>The Global Catalogue of Microorganisms (GCM) 10K type strain sequencing project: providing services to taxonomists for standard genome sequencing and annotation.</title>
        <authorList>
            <consortium name="The Broad Institute Genomics Platform"/>
            <consortium name="The Broad Institute Genome Sequencing Center for Infectious Disease"/>
            <person name="Wu L."/>
            <person name="Ma J."/>
        </authorList>
    </citation>
    <scope>NUCLEOTIDE SEQUENCE [LARGE SCALE GENOMIC DNA]</scope>
    <source>
        <strain evidence="2">KCTC 42398</strain>
    </source>
</reference>
<dbReference type="RefSeq" id="WP_380292529.1">
    <property type="nucleotide sequence ID" value="NZ_JBHULY010000027.1"/>
</dbReference>
<protein>
    <submittedName>
        <fullName evidence="1">Uncharacterized protein</fullName>
    </submittedName>
</protein>
<comment type="caution">
    <text evidence="1">The sequence shown here is derived from an EMBL/GenBank/DDBJ whole genome shotgun (WGS) entry which is preliminary data.</text>
</comment>
<gene>
    <name evidence="1" type="ORF">ACFSR8_12520</name>
</gene>
<evidence type="ECO:0000313" key="1">
    <source>
        <dbReference type="EMBL" id="MFD2727036.1"/>
    </source>
</evidence>
<dbReference type="EMBL" id="JBHULY010000027">
    <property type="protein sequence ID" value="MFD2727036.1"/>
    <property type="molecule type" value="Genomic_DNA"/>
</dbReference>
<accession>A0ABW5TDB0</accession>
<organism evidence="1 2">
    <name type="scientific">Hyunsoonleella rubra</name>
    <dbReference type="NCBI Taxonomy" id="1737062"/>
    <lineage>
        <taxon>Bacteria</taxon>
        <taxon>Pseudomonadati</taxon>
        <taxon>Bacteroidota</taxon>
        <taxon>Flavobacteriia</taxon>
        <taxon>Flavobacteriales</taxon>
        <taxon>Flavobacteriaceae</taxon>
    </lineage>
</organism>
<keyword evidence="2" id="KW-1185">Reference proteome</keyword>
<name>A0ABW5TDB0_9FLAO</name>
<dbReference type="Proteomes" id="UP001597476">
    <property type="component" value="Unassembled WGS sequence"/>
</dbReference>
<sequence length="69" mass="7641">MANLYQTKNKYFKLLLLIGLFLGPLTVFSQATPTFGGTQGPTLLSGTLNQQGSRYLYTDLSLILCKFGY</sequence>
<evidence type="ECO:0000313" key="2">
    <source>
        <dbReference type="Proteomes" id="UP001597476"/>
    </source>
</evidence>
<proteinExistence type="predicted"/>